<evidence type="ECO:0000256" key="1">
    <source>
        <dbReference type="SAM" id="SignalP"/>
    </source>
</evidence>
<dbReference type="RefSeq" id="WP_046581335.1">
    <property type="nucleotide sequence ID" value="NZ_LAVA02000003.1"/>
</dbReference>
<name>A0A1J4P4A6_9ACTN</name>
<sequence>MTRRPVLVPALAFTGLLATAACSATGADHAAADRATPAPHGTGATGAPASAVSALTPAQAQAALLTQADLGAPWTATQGAATWRDGLLKASASASSPDCQRLMDALYTDQLLGAAAAPHATVALDDGTDEAQLRQQVTTGRPADVDRTLDWLRSLPRTCGHFTATTTSYGVQDVQVAEFPLPALGDAREALRVTLTGQPEDADAVPMVLTLDVAAVRVGDDALTLSDGTLGTPAGTLQQAAQVGTQRLTAVRRH</sequence>
<gene>
    <name evidence="2" type="ORF">WN71_001480</name>
</gene>
<proteinExistence type="predicted"/>
<feature type="signal peptide" evidence="1">
    <location>
        <begin position="1"/>
        <end position="20"/>
    </location>
</feature>
<dbReference type="OrthoDB" id="4324322at2"/>
<dbReference type="EMBL" id="LAVA02000003">
    <property type="protein sequence ID" value="OIJ69583.1"/>
    <property type="molecule type" value="Genomic_DNA"/>
</dbReference>
<evidence type="ECO:0000313" key="2">
    <source>
        <dbReference type="EMBL" id="OIJ69583.1"/>
    </source>
</evidence>
<dbReference type="STRING" id="1428628.WN71_001480"/>
<dbReference type="Proteomes" id="UP000034196">
    <property type="component" value="Unassembled WGS sequence"/>
</dbReference>
<keyword evidence="3" id="KW-1185">Reference proteome</keyword>
<evidence type="ECO:0000313" key="3">
    <source>
        <dbReference type="Proteomes" id="UP000034196"/>
    </source>
</evidence>
<dbReference type="PROSITE" id="PS51257">
    <property type="entry name" value="PROKAR_LIPOPROTEIN"/>
    <property type="match status" value="1"/>
</dbReference>
<organism evidence="2 3">
    <name type="scientific">Streptomyces mangrovisoli</name>
    <dbReference type="NCBI Taxonomy" id="1428628"/>
    <lineage>
        <taxon>Bacteria</taxon>
        <taxon>Bacillati</taxon>
        <taxon>Actinomycetota</taxon>
        <taxon>Actinomycetes</taxon>
        <taxon>Kitasatosporales</taxon>
        <taxon>Streptomycetaceae</taxon>
        <taxon>Streptomyces</taxon>
    </lineage>
</organism>
<reference evidence="2" key="1">
    <citation type="submission" date="2016-10" db="EMBL/GenBank/DDBJ databases">
        <title>Genome sequence of Streptomyces mangrovisoli MUSC 149.</title>
        <authorList>
            <person name="Lee L.-H."/>
            <person name="Ser H.-L."/>
        </authorList>
    </citation>
    <scope>NUCLEOTIDE SEQUENCE [LARGE SCALE GENOMIC DNA]</scope>
    <source>
        <strain evidence="2">MUSC 149</strain>
    </source>
</reference>
<keyword evidence="1" id="KW-0732">Signal</keyword>
<evidence type="ECO:0008006" key="4">
    <source>
        <dbReference type="Google" id="ProtNLM"/>
    </source>
</evidence>
<accession>A0A1J4P4A6</accession>
<dbReference type="AlphaFoldDB" id="A0A1J4P4A6"/>
<feature type="chain" id="PRO_5038411105" description="Lipoprotein" evidence="1">
    <location>
        <begin position="21"/>
        <end position="254"/>
    </location>
</feature>
<protein>
    <recommendedName>
        <fullName evidence="4">Lipoprotein</fullName>
    </recommendedName>
</protein>
<comment type="caution">
    <text evidence="2">The sequence shown here is derived from an EMBL/GenBank/DDBJ whole genome shotgun (WGS) entry which is preliminary data.</text>
</comment>